<feature type="compositionally biased region" description="Acidic residues" evidence="2">
    <location>
        <begin position="541"/>
        <end position="551"/>
    </location>
</feature>
<feature type="region of interest" description="Disordered" evidence="2">
    <location>
        <begin position="1"/>
        <end position="42"/>
    </location>
</feature>
<protein>
    <submittedName>
        <fullName evidence="5">HlyD family efflux transporter periplasmic adaptor subunit</fullName>
    </submittedName>
</protein>
<evidence type="ECO:0000256" key="1">
    <source>
        <dbReference type="SAM" id="Coils"/>
    </source>
</evidence>
<keyword evidence="3" id="KW-0472">Membrane</keyword>
<dbReference type="Gene3D" id="2.40.30.170">
    <property type="match status" value="1"/>
</dbReference>
<evidence type="ECO:0000313" key="6">
    <source>
        <dbReference type="Proteomes" id="UP001202961"/>
    </source>
</evidence>
<dbReference type="Proteomes" id="UP001202961">
    <property type="component" value="Unassembled WGS sequence"/>
</dbReference>
<feature type="region of interest" description="Disordered" evidence="2">
    <location>
        <begin position="500"/>
        <end position="566"/>
    </location>
</feature>
<dbReference type="Gene3D" id="2.40.50.100">
    <property type="match status" value="1"/>
</dbReference>
<feature type="compositionally biased region" description="Basic and acidic residues" evidence="2">
    <location>
        <begin position="22"/>
        <end position="32"/>
    </location>
</feature>
<keyword evidence="1" id="KW-0175">Coiled coil</keyword>
<dbReference type="InterPro" id="IPR050393">
    <property type="entry name" value="MFP_Efflux_Pump"/>
</dbReference>
<dbReference type="Pfam" id="PF25917">
    <property type="entry name" value="BSH_RND"/>
    <property type="match status" value="1"/>
</dbReference>
<name>A0ABT0U5V0_9BACT</name>
<feature type="compositionally biased region" description="Low complexity" evidence="2">
    <location>
        <begin position="685"/>
        <end position="699"/>
    </location>
</feature>
<keyword evidence="6" id="KW-1185">Reference proteome</keyword>
<proteinExistence type="predicted"/>
<feature type="domain" description="Multidrug resistance protein MdtA-like barrel-sandwich hybrid" evidence="4">
    <location>
        <begin position="144"/>
        <end position="323"/>
    </location>
</feature>
<evidence type="ECO:0000256" key="3">
    <source>
        <dbReference type="SAM" id="Phobius"/>
    </source>
</evidence>
<feature type="region of interest" description="Disordered" evidence="2">
    <location>
        <begin position="668"/>
        <end position="705"/>
    </location>
</feature>
<sequence>MSIESTEEQSPSPAVGKPYGGSDKRLPEDAKHSSSSANGDAVKASLAGEAPVEVHNPDLPVHPTRNLPKWLMFNLFVPIALLAAAFGLVWYLGTVESPARPPIDDTPVGRLFALPAVDVVPVRSLKSTGEKLHLSADGTVVPFREVSLATEVAGQIVEKSPLCEAGKYVTKGQVLMRIDPTDYELEVKRLQRQRQQEYEALGEVDQEMVNTKRSMELARADIELQRRELKRQEALPNQFASQGELDQARRALLAAEQQLVLYQNQLDLAQKRRTRLESAERLAAMQLEAAENNLRRTEIVAPITGVVVSEQAEINTFVARGSPVVTIEDTSKVEVAAKLRIDQLYWVLNQRSTGSGSSDPLDPASSGSQDRGYRLPPTPVVVSYVVSGREGLVYQWTGNLIGYDGIGLDQQTRTVPVRIVVDDPQDFHVMRDGKMVQKLNASDVVAGPTALVRGMFVKLRLEIDPAVELVVLPSEALKPGNRIWQFVPDASVLDVSIAAPEEESPGEESSGEQQGDTEVTKTSASETVAIGPQPNTAEPTDAPEAEGSEADVEAKERPDTDPLAHFDASAWIPGNLVIRQGIRPVDKFISTEEFNSAMVAGDSDEEDDGSGQWWICEVPDNTLVQGSFVVVSPVGNLRSDVFPVRASSEVVGEVKSASGELAELTLQGPAVVSDDKNGTSSGSGANREAAAAADKLNNAVTGVSR</sequence>
<dbReference type="PANTHER" id="PTHR30367:SF1">
    <property type="entry name" value="MULTIDRUG RESISTANCE PROTEIN MDTN"/>
    <property type="match status" value="1"/>
</dbReference>
<dbReference type="PANTHER" id="PTHR30367">
    <property type="entry name" value="P-HYDROXYBENZOIC ACID EFFLUX PUMP SUBUNIT AAEA-RELATED"/>
    <property type="match status" value="1"/>
</dbReference>
<evidence type="ECO:0000313" key="5">
    <source>
        <dbReference type="EMBL" id="MCM2372231.1"/>
    </source>
</evidence>
<accession>A0ABT0U5V0</accession>
<feature type="coiled-coil region" evidence="1">
    <location>
        <begin position="187"/>
        <end position="279"/>
    </location>
</feature>
<comment type="caution">
    <text evidence="5">The sequence shown here is derived from an EMBL/GenBank/DDBJ whole genome shotgun (WGS) entry which is preliminary data.</text>
</comment>
<feature type="compositionally biased region" description="Acidic residues" evidence="2">
    <location>
        <begin position="500"/>
        <end position="510"/>
    </location>
</feature>
<feature type="transmembrane region" description="Helical" evidence="3">
    <location>
        <begin position="71"/>
        <end position="93"/>
    </location>
</feature>
<evidence type="ECO:0000256" key="2">
    <source>
        <dbReference type="SAM" id="MobiDB-lite"/>
    </source>
</evidence>
<feature type="compositionally biased region" description="Basic and acidic residues" evidence="2">
    <location>
        <begin position="552"/>
        <end position="564"/>
    </location>
</feature>
<evidence type="ECO:0000259" key="4">
    <source>
        <dbReference type="Pfam" id="PF25917"/>
    </source>
</evidence>
<dbReference type="SUPFAM" id="SSF111369">
    <property type="entry name" value="HlyD-like secretion proteins"/>
    <property type="match status" value="1"/>
</dbReference>
<organism evidence="5 6">
    <name type="scientific">Aporhodopirellula aestuarii</name>
    <dbReference type="NCBI Taxonomy" id="2950107"/>
    <lineage>
        <taxon>Bacteria</taxon>
        <taxon>Pseudomonadati</taxon>
        <taxon>Planctomycetota</taxon>
        <taxon>Planctomycetia</taxon>
        <taxon>Pirellulales</taxon>
        <taxon>Pirellulaceae</taxon>
        <taxon>Aporhodopirellula</taxon>
    </lineage>
</organism>
<keyword evidence="3" id="KW-1133">Transmembrane helix</keyword>
<dbReference type="RefSeq" id="WP_250929866.1">
    <property type="nucleotide sequence ID" value="NZ_JAMQBK010000043.1"/>
</dbReference>
<gene>
    <name evidence="5" type="ORF">NB063_16615</name>
</gene>
<feature type="compositionally biased region" description="Polar residues" evidence="2">
    <location>
        <begin position="516"/>
        <end position="526"/>
    </location>
</feature>
<dbReference type="EMBL" id="JAMQBK010000043">
    <property type="protein sequence ID" value="MCM2372231.1"/>
    <property type="molecule type" value="Genomic_DNA"/>
</dbReference>
<keyword evidence="3" id="KW-0812">Transmembrane</keyword>
<dbReference type="InterPro" id="IPR058625">
    <property type="entry name" value="MdtA-like_BSH"/>
</dbReference>
<reference evidence="5 6" key="1">
    <citation type="journal article" date="2022" name="Syst. Appl. Microbiol.">
        <title>Rhodopirellula aestuarii sp. nov., a novel member of the genus Rhodopirellula isolated from brackish sediments collected in the Tagus River estuary, Portugal.</title>
        <authorList>
            <person name="Vitorino I.R."/>
            <person name="Klimek D."/>
            <person name="Calusinska M."/>
            <person name="Lobo-da-Cunha A."/>
            <person name="Vasconcelos V."/>
            <person name="Lage O.M."/>
        </authorList>
    </citation>
    <scope>NUCLEOTIDE SEQUENCE [LARGE SCALE GENOMIC DNA]</scope>
    <source>
        <strain evidence="5 6">ICT_H3.1</strain>
    </source>
</reference>
<dbReference type="Gene3D" id="1.10.287.470">
    <property type="entry name" value="Helix hairpin bin"/>
    <property type="match status" value="1"/>
</dbReference>
<feature type="region of interest" description="Disordered" evidence="2">
    <location>
        <begin position="353"/>
        <end position="373"/>
    </location>
</feature>